<dbReference type="PANTHER" id="PTHR46641:SF2">
    <property type="entry name" value="FMRFAMIDE RECEPTOR"/>
    <property type="match status" value="1"/>
</dbReference>
<feature type="transmembrane region" description="Helical" evidence="5">
    <location>
        <begin position="240"/>
        <end position="260"/>
    </location>
</feature>
<name>A0A9U8EJE8_BIOGL</name>
<accession>A0A9U8EJE8</accession>
<dbReference type="RefSeq" id="XP_013089599.2">
    <property type="nucleotide sequence ID" value="XM_013234145.2"/>
</dbReference>
<dbReference type="SUPFAM" id="SSF81321">
    <property type="entry name" value="Family A G protein-coupled receptor-like"/>
    <property type="match status" value="1"/>
</dbReference>
<keyword evidence="2 5" id="KW-0812">Transmembrane</keyword>
<evidence type="ECO:0000259" key="6">
    <source>
        <dbReference type="PROSITE" id="PS50262"/>
    </source>
</evidence>
<keyword evidence="7" id="KW-1185">Reference proteome</keyword>
<dbReference type="PANTHER" id="PTHR46641">
    <property type="entry name" value="FMRFAMIDE RECEPTOR-RELATED"/>
    <property type="match status" value="1"/>
</dbReference>
<gene>
    <name evidence="8" type="primary">LOC106073555</name>
</gene>
<evidence type="ECO:0000256" key="2">
    <source>
        <dbReference type="ARBA" id="ARBA00022692"/>
    </source>
</evidence>
<dbReference type="InterPro" id="IPR000276">
    <property type="entry name" value="GPCR_Rhodpsn"/>
</dbReference>
<dbReference type="OMA" id="HICLARV"/>
<feature type="transmembrane region" description="Helical" evidence="5">
    <location>
        <begin position="64"/>
        <end position="89"/>
    </location>
</feature>
<evidence type="ECO:0000256" key="4">
    <source>
        <dbReference type="ARBA" id="ARBA00023136"/>
    </source>
</evidence>
<feature type="transmembrane region" description="Helical" evidence="5">
    <location>
        <begin position="295"/>
        <end position="320"/>
    </location>
</feature>
<feature type="transmembrane region" description="Helical" evidence="5">
    <location>
        <begin position="332"/>
        <end position="356"/>
    </location>
</feature>
<reference evidence="8" key="1">
    <citation type="submission" date="2025-08" db="UniProtKB">
        <authorList>
            <consortium name="RefSeq"/>
        </authorList>
    </citation>
    <scope>IDENTIFICATION</scope>
</reference>
<dbReference type="InterPro" id="IPR052954">
    <property type="entry name" value="GPCR-Ligand_Int"/>
</dbReference>
<dbReference type="Gene3D" id="1.20.1070.10">
    <property type="entry name" value="Rhodopsin 7-helix transmembrane proteins"/>
    <property type="match status" value="1"/>
</dbReference>
<dbReference type="GeneID" id="106073555"/>
<evidence type="ECO:0000256" key="5">
    <source>
        <dbReference type="SAM" id="Phobius"/>
    </source>
</evidence>
<feature type="transmembrane region" description="Helical" evidence="5">
    <location>
        <begin position="101"/>
        <end position="126"/>
    </location>
</feature>
<dbReference type="InterPro" id="IPR017452">
    <property type="entry name" value="GPCR_Rhodpsn_7TM"/>
</dbReference>
<organism evidence="7 8">
    <name type="scientific">Biomphalaria glabrata</name>
    <name type="common">Bloodfluke planorb</name>
    <name type="synonym">Freshwater snail</name>
    <dbReference type="NCBI Taxonomy" id="6526"/>
    <lineage>
        <taxon>Eukaryota</taxon>
        <taxon>Metazoa</taxon>
        <taxon>Spiralia</taxon>
        <taxon>Lophotrochozoa</taxon>
        <taxon>Mollusca</taxon>
        <taxon>Gastropoda</taxon>
        <taxon>Heterobranchia</taxon>
        <taxon>Euthyneura</taxon>
        <taxon>Panpulmonata</taxon>
        <taxon>Hygrophila</taxon>
        <taxon>Lymnaeoidea</taxon>
        <taxon>Planorbidae</taxon>
        <taxon>Biomphalaria</taxon>
    </lineage>
</organism>
<dbReference type="Pfam" id="PF00001">
    <property type="entry name" value="7tm_1"/>
    <property type="match status" value="1"/>
</dbReference>
<protein>
    <submittedName>
        <fullName evidence="8">Uncharacterized protein LOC106073555</fullName>
    </submittedName>
</protein>
<dbReference type="KEGG" id="bgt:106073555"/>
<feature type="transmembrane region" description="Helical" evidence="5">
    <location>
        <begin position="185"/>
        <end position="205"/>
    </location>
</feature>
<dbReference type="GO" id="GO:0016020">
    <property type="term" value="C:membrane"/>
    <property type="evidence" value="ECO:0007669"/>
    <property type="project" value="UniProtKB-SubCell"/>
</dbReference>
<evidence type="ECO:0000256" key="1">
    <source>
        <dbReference type="ARBA" id="ARBA00004370"/>
    </source>
</evidence>
<keyword evidence="4 5" id="KW-0472">Membrane</keyword>
<evidence type="ECO:0000313" key="7">
    <source>
        <dbReference type="Proteomes" id="UP001165740"/>
    </source>
</evidence>
<keyword evidence="3 5" id="KW-1133">Transmembrane helix</keyword>
<comment type="subcellular location">
    <subcellularLocation>
        <location evidence="1">Membrane</location>
    </subcellularLocation>
</comment>
<proteinExistence type="predicted"/>
<dbReference type="PRINTS" id="PR00237">
    <property type="entry name" value="GPCRRHODOPSN"/>
</dbReference>
<feature type="domain" description="G-protein coupled receptors family 1 profile" evidence="6">
    <location>
        <begin position="80"/>
        <end position="355"/>
    </location>
</feature>
<dbReference type="AlphaFoldDB" id="A0A9U8EJE8"/>
<evidence type="ECO:0000256" key="3">
    <source>
        <dbReference type="ARBA" id="ARBA00022989"/>
    </source>
</evidence>
<dbReference type="GO" id="GO:0004930">
    <property type="term" value="F:G protein-coupled receptor activity"/>
    <property type="evidence" value="ECO:0007669"/>
    <property type="project" value="InterPro"/>
</dbReference>
<dbReference type="Proteomes" id="UP001165740">
    <property type="component" value="Chromosome 9"/>
</dbReference>
<dbReference type="PROSITE" id="PS50262">
    <property type="entry name" value="G_PROTEIN_RECEP_F1_2"/>
    <property type="match status" value="1"/>
</dbReference>
<sequence>MSSDVKEVTQFFGLLSPTNVSTEASVFNANLSGQAAAAAQDLVAAPIVNGDIISEDTSLLMQTVLVGVISGVIGVIGTVVNILDICVFLKQGVTDSVTISLFSLAIAELGSDVAMVWLSICFNPWLRFSIDLSFDSIDIQYTTACWPHICLARVTSWITAYISFERCLCVVLPLKVKQIITPQRTTGIMITIYFAMMLSVSPVYYATSFGPTFKPKINRTVIGLIYIPGGPALIKISNTVALFTQVSSFFIVIICTVTLSQNLMMKARWRMDAGNVNAAGGKATSMDRDQKVVKMVTFIATIFLLCFTPCVFHLLTELFIPQYSVAGQFRNSYVICWSFMKTFEAVNSCLSIFVYYNMSSKFRAVFLQMFCGKSADLVKQKL</sequence>
<dbReference type="OrthoDB" id="6139113at2759"/>
<evidence type="ECO:0000313" key="8">
    <source>
        <dbReference type="RefSeq" id="XP_013089599.2"/>
    </source>
</evidence>